<dbReference type="GO" id="GO:0005737">
    <property type="term" value="C:cytoplasm"/>
    <property type="evidence" value="ECO:0007669"/>
    <property type="project" value="UniProtKB-SubCell"/>
</dbReference>
<keyword evidence="1" id="KW-0963">Cytoplasm</keyword>
<dbReference type="PANTHER" id="PTHR38693:SF1">
    <property type="entry name" value="UBIQUINONE BIOSYNTHESIS ACCESSORY FACTOR UBIJ"/>
    <property type="match status" value="1"/>
</dbReference>
<evidence type="ECO:0000259" key="3">
    <source>
        <dbReference type="Pfam" id="PF02036"/>
    </source>
</evidence>
<dbReference type="GO" id="GO:0006744">
    <property type="term" value="P:ubiquinone biosynthetic process"/>
    <property type="evidence" value="ECO:0007669"/>
    <property type="project" value="UniProtKB-UniRule"/>
</dbReference>
<feature type="domain" description="SCP2" evidence="3">
    <location>
        <begin position="15"/>
        <end position="111"/>
    </location>
</feature>
<sequence>MLTNFLVAVVERILNTALVLDSTLIAKLKPVTQQRLLIDIRDWQQQFVVVFTGQNLHLYNTKETLYDCMISANIDTLMALQNPAMLTQLIRQDKLDLQGDLNIAQGYSNAFAAMDIDWPEHLSRYIGDVPAQQVWQLITQLKSQGDKTQLKLNNTITHLCQDELAVTIHPIELEQFKQHTRQLKGQVAQLEMRINQLLQSN</sequence>
<evidence type="ECO:0000256" key="1">
    <source>
        <dbReference type="HAMAP-Rule" id="MF_02215"/>
    </source>
</evidence>
<dbReference type="PANTHER" id="PTHR38693">
    <property type="entry name" value="UBIQUINONE BIOSYNTHESIS PROTEIN UBIJ"/>
    <property type="match status" value="1"/>
</dbReference>
<evidence type="ECO:0000256" key="2">
    <source>
        <dbReference type="SAM" id="Coils"/>
    </source>
</evidence>
<gene>
    <name evidence="1" type="primary">ubiJ</name>
    <name evidence="4" type="ORF">ADS77_11290</name>
</gene>
<feature type="coiled-coil region" evidence="2">
    <location>
        <begin position="173"/>
        <end position="200"/>
    </location>
</feature>
<keyword evidence="1" id="KW-0831">Ubiquinone biosynthesis</keyword>
<dbReference type="AlphaFoldDB" id="A0A0N1EKN9"/>
<dbReference type="PATRIC" id="fig|187330.3.peg.4388"/>
<accession>A0A0N1EKN9</accession>
<dbReference type="UniPathway" id="UPA00232"/>
<protein>
    <recommendedName>
        <fullName evidence="1">Ubiquinone biosynthesis accessory factor UbiJ</fullName>
    </recommendedName>
</protein>
<comment type="pathway">
    <text evidence="1">Cofactor biosynthesis; ubiquinone biosynthesis.</text>
</comment>
<organism evidence="4 5">
    <name type="scientific">Pseudoalteromonas porphyrae</name>
    <dbReference type="NCBI Taxonomy" id="187330"/>
    <lineage>
        <taxon>Bacteria</taxon>
        <taxon>Pseudomonadati</taxon>
        <taxon>Pseudomonadota</taxon>
        <taxon>Gammaproteobacteria</taxon>
        <taxon>Alteromonadales</taxon>
        <taxon>Pseudoalteromonadaceae</taxon>
        <taxon>Pseudoalteromonas</taxon>
    </lineage>
</organism>
<reference evidence="4 5" key="1">
    <citation type="submission" date="2015-08" db="EMBL/GenBank/DDBJ databases">
        <title>Draft Genome Sequence of Pseudoalteromonas porphyrae UCD-SED14.</title>
        <authorList>
            <person name="Coil D.A."/>
            <person name="Jospin G."/>
            <person name="Lee R.D."/>
            <person name="Eisen J.A."/>
        </authorList>
    </citation>
    <scope>NUCLEOTIDE SEQUENCE [LARGE SCALE GENOMIC DNA]</scope>
    <source>
        <strain evidence="4 5">UCD-SED14</strain>
    </source>
</reference>
<dbReference type="STRING" id="187330.AMS58_12060"/>
<keyword evidence="5" id="KW-1185">Reference proteome</keyword>
<dbReference type="RefSeq" id="WP_054205321.1">
    <property type="nucleotide sequence ID" value="NZ_LHPH01000011.1"/>
</dbReference>
<dbReference type="Pfam" id="PF02036">
    <property type="entry name" value="SCP2"/>
    <property type="match status" value="1"/>
</dbReference>
<dbReference type="OrthoDB" id="5801225at2"/>
<keyword evidence="2" id="KW-0175">Coiled coil</keyword>
<proteinExistence type="inferred from homology"/>
<dbReference type="EMBL" id="LHPH01000011">
    <property type="protein sequence ID" value="KPH62986.1"/>
    <property type="molecule type" value="Genomic_DNA"/>
</dbReference>
<evidence type="ECO:0000313" key="5">
    <source>
        <dbReference type="Proteomes" id="UP000037848"/>
    </source>
</evidence>
<comment type="function">
    <text evidence="1">Required for ubiquinone (coenzyme Q) biosynthesis. Binds hydrophobic ubiquinone biosynthetic intermediates via its SCP2 domain and is essential for the stability of the Ubi complex. May constitute a docking platform where Ubi enzymes assemble and access their SCP2-bound polyprenyl substrates.</text>
</comment>
<comment type="subcellular location">
    <subcellularLocation>
        <location evidence="1">Cytoplasm</location>
    </subcellularLocation>
</comment>
<comment type="similarity">
    <text evidence="1">Belongs to the UbiJ family.</text>
</comment>
<dbReference type="InterPro" id="IPR003033">
    <property type="entry name" value="SCP2_sterol-bd_dom"/>
</dbReference>
<dbReference type="Proteomes" id="UP000037848">
    <property type="component" value="Unassembled WGS sequence"/>
</dbReference>
<keyword evidence="4" id="KW-0830">Ubiquinone</keyword>
<dbReference type="HAMAP" id="MF_02215">
    <property type="entry name" value="UbiJ"/>
    <property type="match status" value="1"/>
</dbReference>
<dbReference type="SUPFAM" id="SSF55718">
    <property type="entry name" value="SCP-like"/>
    <property type="match status" value="1"/>
</dbReference>
<dbReference type="InterPro" id="IPR036527">
    <property type="entry name" value="SCP2_sterol-bd_dom_sf"/>
</dbReference>
<name>A0A0N1EKN9_9GAMM</name>
<dbReference type="InterPro" id="IPR038989">
    <property type="entry name" value="UbiJ"/>
</dbReference>
<comment type="caution">
    <text evidence="4">The sequence shown here is derived from an EMBL/GenBank/DDBJ whole genome shotgun (WGS) entry which is preliminary data.</text>
</comment>
<evidence type="ECO:0000313" key="4">
    <source>
        <dbReference type="EMBL" id="KPH62986.1"/>
    </source>
</evidence>